<dbReference type="Proteomes" id="UP000248916">
    <property type="component" value="Unassembled WGS sequence"/>
</dbReference>
<dbReference type="GO" id="GO:0016747">
    <property type="term" value="F:acyltransferase activity, transferring groups other than amino-acyl groups"/>
    <property type="evidence" value="ECO:0007669"/>
    <property type="project" value="InterPro"/>
</dbReference>
<feature type="domain" description="N-acetyltransferase" evidence="1">
    <location>
        <begin position="10"/>
        <end position="145"/>
    </location>
</feature>
<proteinExistence type="predicted"/>
<dbReference type="RefSeq" id="WP_373280283.1">
    <property type="nucleotide sequence ID" value="NZ_QKZL01000009.1"/>
</dbReference>
<evidence type="ECO:0000313" key="2">
    <source>
        <dbReference type="EMBL" id="PZX15759.1"/>
    </source>
</evidence>
<dbReference type="PANTHER" id="PTHR43792">
    <property type="entry name" value="GNAT FAMILY, PUTATIVE (AFU_ORTHOLOGUE AFUA_3G00765)-RELATED-RELATED"/>
    <property type="match status" value="1"/>
</dbReference>
<evidence type="ECO:0000259" key="1">
    <source>
        <dbReference type="Pfam" id="PF13302"/>
    </source>
</evidence>
<dbReference type="PANTHER" id="PTHR43792:SF1">
    <property type="entry name" value="N-ACETYLTRANSFERASE DOMAIN-CONTAINING PROTEIN"/>
    <property type="match status" value="1"/>
</dbReference>
<keyword evidence="3" id="KW-1185">Reference proteome</keyword>
<reference evidence="2 3" key="1">
    <citation type="submission" date="2018-06" db="EMBL/GenBank/DDBJ databases">
        <title>Genomic Encyclopedia of Archaeal and Bacterial Type Strains, Phase II (KMG-II): from individual species to whole genera.</title>
        <authorList>
            <person name="Goeker M."/>
        </authorList>
    </citation>
    <scope>NUCLEOTIDE SEQUENCE [LARGE SCALE GENOMIC DNA]</scope>
    <source>
        <strain evidence="2 3">DSM 22009</strain>
    </source>
</reference>
<dbReference type="SUPFAM" id="SSF55729">
    <property type="entry name" value="Acyl-CoA N-acyltransferases (Nat)"/>
    <property type="match status" value="1"/>
</dbReference>
<gene>
    <name evidence="2" type="ORF">LX81_02392</name>
</gene>
<comment type="caution">
    <text evidence="2">The sequence shown here is derived from an EMBL/GenBank/DDBJ whole genome shotgun (WGS) entry which is preliminary data.</text>
</comment>
<dbReference type="InterPro" id="IPR016181">
    <property type="entry name" value="Acyl_CoA_acyltransferase"/>
</dbReference>
<dbReference type="Gene3D" id="3.40.630.30">
    <property type="match status" value="1"/>
</dbReference>
<name>A0A2W7Q1Q1_9RHOB</name>
<dbReference type="AlphaFoldDB" id="A0A2W7Q1Q1"/>
<organism evidence="2 3">
    <name type="scientific">Palleronia aestuarii</name>
    <dbReference type="NCBI Taxonomy" id="568105"/>
    <lineage>
        <taxon>Bacteria</taxon>
        <taxon>Pseudomonadati</taxon>
        <taxon>Pseudomonadota</taxon>
        <taxon>Alphaproteobacteria</taxon>
        <taxon>Rhodobacterales</taxon>
        <taxon>Roseobacteraceae</taxon>
        <taxon>Palleronia</taxon>
    </lineage>
</organism>
<dbReference type="Pfam" id="PF13302">
    <property type="entry name" value="Acetyltransf_3"/>
    <property type="match status" value="1"/>
</dbReference>
<protein>
    <submittedName>
        <fullName evidence="2">RimJ/RimL family protein N-acetyltransferase</fullName>
    </submittedName>
</protein>
<dbReference type="InterPro" id="IPR051531">
    <property type="entry name" value="N-acetyltransferase"/>
</dbReference>
<dbReference type="EMBL" id="QKZL01000009">
    <property type="protein sequence ID" value="PZX15759.1"/>
    <property type="molecule type" value="Genomic_DNA"/>
</dbReference>
<dbReference type="InterPro" id="IPR000182">
    <property type="entry name" value="GNAT_dom"/>
</dbReference>
<accession>A0A2W7Q1Q1</accession>
<keyword evidence="2" id="KW-0808">Transferase</keyword>
<sequence length="171" mass="19018">MINHLTTETLILRRPVAADLDPYVAFFTSERSRFAEGPVTDDQAWRMFGTELGHWELRGFGMFTVTSKDDAATPLGLVGPWFPAGWPEPEIGWLLWPEAEGRGIGLEAGKAVRDHVFRDLGWTTAVSYIERGNDRSAALARRLGAEIDPTAKSKNADTLVYRHPLPREVAA</sequence>
<evidence type="ECO:0000313" key="3">
    <source>
        <dbReference type="Proteomes" id="UP000248916"/>
    </source>
</evidence>